<sequence length="81" mass="9056">MRKLRVQVIKEGLRLAQNFEHKGTVEGTTSQDKEVDYPIKDKVDIKTLAGDNLHRASVNPNKCHLGRQGSRLGGPTESREC</sequence>
<feature type="region of interest" description="Disordered" evidence="1">
    <location>
        <begin position="59"/>
        <end position="81"/>
    </location>
</feature>
<dbReference type="EMBL" id="QXFT01000327">
    <property type="protein sequence ID" value="KAE9347130.1"/>
    <property type="molecule type" value="Genomic_DNA"/>
</dbReference>
<proteinExistence type="predicted"/>
<dbReference type="Proteomes" id="UP000434957">
    <property type="component" value="Unassembled WGS sequence"/>
</dbReference>
<organism evidence="2 3">
    <name type="scientific">Phytophthora rubi</name>
    <dbReference type="NCBI Taxonomy" id="129364"/>
    <lineage>
        <taxon>Eukaryota</taxon>
        <taxon>Sar</taxon>
        <taxon>Stramenopiles</taxon>
        <taxon>Oomycota</taxon>
        <taxon>Peronosporomycetes</taxon>
        <taxon>Peronosporales</taxon>
        <taxon>Peronosporaceae</taxon>
        <taxon>Phytophthora</taxon>
    </lineage>
</organism>
<gene>
    <name evidence="2" type="ORF">PR003_g7080</name>
</gene>
<dbReference type="AlphaFoldDB" id="A0A6A4FUW8"/>
<keyword evidence="3" id="KW-1185">Reference proteome</keyword>
<name>A0A6A4FUW8_9STRA</name>
<evidence type="ECO:0000256" key="1">
    <source>
        <dbReference type="SAM" id="MobiDB-lite"/>
    </source>
</evidence>
<accession>A0A6A4FUW8</accession>
<reference evidence="2 3" key="1">
    <citation type="submission" date="2018-08" db="EMBL/GenBank/DDBJ databases">
        <title>Genomic investigation of the strawberry pathogen Phytophthora fragariae indicates pathogenicity is determined by transcriptional variation in three key races.</title>
        <authorList>
            <person name="Adams T.M."/>
            <person name="Armitage A.D."/>
            <person name="Sobczyk M.K."/>
            <person name="Bates H.J."/>
            <person name="Dunwell J.M."/>
            <person name="Nellist C.F."/>
            <person name="Harrison R.J."/>
        </authorList>
    </citation>
    <scope>NUCLEOTIDE SEQUENCE [LARGE SCALE GENOMIC DNA]</scope>
    <source>
        <strain evidence="2 3">SCRP333</strain>
    </source>
</reference>
<comment type="caution">
    <text evidence="2">The sequence shown here is derived from an EMBL/GenBank/DDBJ whole genome shotgun (WGS) entry which is preliminary data.</text>
</comment>
<evidence type="ECO:0000313" key="3">
    <source>
        <dbReference type="Proteomes" id="UP000434957"/>
    </source>
</evidence>
<protein>
    <submittedName>
        <fullName evidence="2">Uncharacterized protein</fullName>
    </submittedName>
</protein>
<evidence type="ECO:0000313" key="2">
    <source>
        <dbReference type="EMBL" id="KAE9347130.1"/>
    </source>
</evidence>